<sequence length="1222" mass="131644">MASETGGPGNDQPEELEGLLQAFLATQTLEETQAFVAAHAAALLDGKAEAALRAAAVQEPGDSQRRAMFLWHADLLQDCHRKGIQAAFQPFIEAQRSRQLVRLAERMTQAPDWRWLAGLAEQAPQQLLEEGLLAGLLEAMIANLQAHRTVLAEAAERGWEAALAPHLAELPPAEPSRKQISAMVQHLNELAGADDPATAEKRITLARTLLDFPAIQALPKVVSGINLIRGNALHSLGQMRSEAGLLDDAVQAYRNALLEYTRERAPLDWAAIQSNLGIALQLLGEMRGEAELLIDAVQAYRNALLEHTRERALRDWADGQHNLGTALQSLGEMRGEAELLVDAVQAYRNALLGRTREHAPRDWAATQHNLGNALYSLGEMQNEAEMLADAVQAYRNALLEHTRERALRDWVTTQNNLGSALSKLGEMREEAGLLYDAAQAFHNLLLEYTREHDPQNWARIQNNLGNALRPLGQMRGEAELLADAVQAYRSALLEFTRERAPRDWATTQNNLGNALLQLGKMRGEAGLLADAVQAYSNALLERTRERAPRDWAATQHNLGNALSQLGEAQGEAGLLDNAVQAYRDALIEYTRERAPLDHIRTALAQAKALLTASRWAEAADILSPTLDLALDAVDDAATMAQQRQFLGAISGLGDLLAFACLRLGRHADAFDAAGRGRAVLLAAAQAADHLADDTTQAQSLRAARNAWRDACHAADMADAALATSSFLATADLAKLAARRHAATESVRQAWSDYQAARQAAGIKRPPYSSPAALAATIPPQGALALITLTRWHAAILLLRHREDAAMDQEPAIDVLELPGLDGPSVHALLFGRSDRQSDAVPAVSTTWFAGYADFARAIEQAGPIGVSAEVVVRWGKVIEDVLHALWQRLMCPLRDHLRAIGLSRGSEVVLCLPGHLAAIPLHTAGEPVADSPGLPGKWCSFLDDYAVSYVPSPQALLDARVRSAEPARQGASLLAVTNPTADPNIAVSANPAWAAFASGRRKELRHGAATAAALVAEIGPGGAGWNFLSLYCHGGFDPADPDGSGLEVASRTMADGQILPEVLSVRALRALELPAARLAFLSACESGRIGLQMADEHIGLPAALLEAGIPSVLASHWFVSARATQLLAEAFFRLLLRHDLSPAQALRLAQLGLRDAARAAQPGGPDSVFAMAEAMMRFGQPLPDEPEDQTSEEKDAPAQPPPPIDQRLAMPFYWAAFSLTGV</sequence>
<dbReference type="Proteomes" id="UP000245048">
    <property type="component" value="Unassembled WGS sequence"/>
</dbReference>
<dbReference type="EMBL" id="PDOA01000030">
    <property type="protein sequence ID" value="PWC26583.1"/>
    <property type="molecule type" value="Genomic_DNA"/>
</dbReference>
<keyword evidence="4" id="KW-1185">Reference proteome</keyword>
<dbReference type="InterPro" id="IPR024983">
    <property type="entry name" value="CHAT_dom"/>
</dbReference>
<dbReference type="Pfam" id="PF13374">
    <property type="entry name" value="TPR_10"/>
    <property type="match status" value="2"/>
</dbReference>
<dbReference type="Gene3D" id="1.25.40.10">
    <property type="entry name" value="Tetratricopeptide repeat domain"/>
    <property type="match status" value="3"/>
</dbReference>
<evidence type="ECO:0000313" key="3">
    <source>
        <dbReference type="EMBL" id="PWC26583.1"/>
    </source>
</evidence>
<evidence type="ECO:0000259" key="2">
    <source>
        <dbReference type="Pfam" id="PF12770"/>
    </source>
</evidence>
<organism evidence="3 4">
    <name type="scientific">Teichococcus aestuarii</name>
    <dbReference type="NCBI Taxonomy" id="568898"/>
    <lineage>
        <taxon>Bacteria</taxon>
        <taxon>Pseudomonadati</taxon>
        <taxon>Pseudomonadota</taxon>
        <taxon>Alphaproteobacteria</taxon>
        <taxon>Acetobacterales</taxon>
        <taxon>Roseomonadaceae</taxon>
        <taxon>Roseomonas</taxon>
    </lineage>
</organism>
<reference evidence="4" key="1">
    <citation type="submission" date="2017-10" db="EMBL/GenBank/DDBJ databases">
        <authorList>
            <person name="Toshchakov S.V."/>
            <person name="Goeva M.A."/>
        </authorList>
    </citation>
    <scope>NUCLEOTIDE SEQUENCE [LARGE SCALE GENOMIC DNA]</scope>
    <source>
        <strain evidence="4">JR1/69-1-13</strain>
    </source>
</reference>
<dbReference type="OrthoDB" id="4961906at2"/>
<gene>
    <name evidence="3" type="ORF">CR165_22330</name>
</gene>
<dbReference type="RefSeq" id="WP_109519136.1">
    <property type="nucleotide sequence ID" value="NZ_PDOA01000030.1"/>
</dbReference>
<dbReference type="SMART" id="SM00028">
    <property type="entry name" value="TPR"/>
    <property type="match status" value="5"/>
</dbReference>
<comment type="caution">
    <text evidence="3">The sequence shown here is derived from an EMBL/GenBank/DDBJ whole genome shotgun (WGS) entry which is preliminary data.</text>
</comment>
<feature type="domain" description="CHAT" evidence="2">
    <location>
        <begin position="880"/>
        <end position="1221"/>
    </location>
</feature>
<dbReference type="SUPFAM" id="SSF48452">
    <property type="entry name" value="TPR-like"/>
    <property type="match status" value="2"/>
</dbReference>
<name>A0A2U1UY54_9PROT</name>
<evidence type="ECO:0000256" key="1">
    <source>
        <dbReference type="SAM" id="MobiDB-lite"/>
    </source>
</evidence>
<dbReference type="Pfam" id="PF12770">
    <property type="entry name" value="CHAT"/>
    <property type="match status" value="1"/>
</dbReference>
<evidence type="ECO:0000313" key="4">
    <source>
        <dbReference type="Proteomes" id="UP000245048"/>
    </source>
</evidence>
<feature type="region of interest" description="Disordered" evidence="1">
    <location>
        <begin position="1180"/>
        <end position="1206"/>
    </location>
</feature>
<dbReference type="InterPro" id="IPR011990">
    <property type="entry name" value="TPR-like_helical_dom_sf"/>
</dbReference>
<dbReference type="AlphaFoldDB" id="A0A2U1UY54"/>
<accession>A0A2U1UY54</accession>
<dbReference type="PANTHER" id="PTHR19959:SF119">
    <property type="entry name" value="FUNGAL LIPASE-LIKE DOMAIN-CONTAINING PROTEIN"/>
    <property type="match status" value="1"/>
</dbReference>
<proteinExistence type="predicted"/>
<dbReference type="PANTHER" id="PTHR19959">
    <property type="entry name" value="KINESIN LIGHT CHAIN"/>
    <property type="match status" value="1"/>
</dbReference>
<dbReference type="InterPro" id="IPR019734">
    <property type="entry name" value="TPR_rpt"/>
</dbReference>
<protein>
    <recommendedName>
        <fullName evidence="2">CHAT domain-containing protein</fullName>
    </recommendedName>
</protein>